<dbReference type="RefSeq" id="WP_372391450.1">
    <property type="nucleotide sequence ID" value="NZ_JBGNYA010000001.1"/>
</dbReference>
<evidence type="ECO:0000313" key="1">
    <source>
        <dbReference type="EMBL" id="MFA1612449.1"/>
    </source>
</evidence>
<reference evidence="1 2" key="1">
    <citation type="submission" date="2024-08" db="EMBL/GenBank/DDBJ databases">
        <title>Halobellus sp. MBLA0158 whole genome sequence.</title>
        <authorList>
            <person name="Hwang C.Y."/>
            <person name="Cho E.-S."/>
            <person name="Seo M.-J."/>
        </authorList>
    </citation>
    <scope>NUCLEOTIDE SEQUENCE [LARGE SCALE GENOMIC DNA]</scope>
    <source>
        <strain evidence="1 2">MBLA0158</strain>
    </source>
</reference>
<dbReference type="EMBL" id="JBGNYA010000001">
    <property type="protein sequence ID" value="MFA1612449.1"/>
    <property type="molecule type" value="Genomic_DNA"/>
</dbReference>
<name>A0ABD5MIM4_9EURY</name>
<evidence type="ECO:0000313" key="2">
    <source>
        <dbReference type="Proteomes" id="UP001570511"/>
    </source>
</evidence>
<sequence length="175" mass="18643">MPSLRTKSVVVLALVLFSAITGIGLVAPGEPDHRLGGVSIATTENQSATVQIQVFSRSGAVRVANRTVTVPPAEHDLTETESGAYSGFVSAGEVTITEGWIGSGNYVVRGRLAGAETWSRVRLGPVDLEQSPPWWVTVLDRYDVAERECFGVRAWISESAASGIELRVRSCDSVG</sequence>
<gene>
    <name evidence="1" type="ORF">OS889_15745</name>
</gene>
<dbReference type="Proteomes" id="UP001570511">
    <property type="component" value="Unassembled WGS sequence"/>
</dbReference>
<proteinExistence type="predicted"/>
<organism evidence="1 2">
    <name type="scientific">Halobellus rubicundus</name>
    <dbReference type="NCBI Taxonomy" id="2996466"/>
    <lineage>
        <taxon>Archaea</taxon>
        <taxon>Methanobacteriati</taxon>
        <taxon>Methanobacteriota</taxon>
        <taxon>Stenosarchaea group</taxon>
        <taxon>Halobacteria</taxon>
        <taxon>Halobacteriales</taxon>
        <taxon>Haloferacaceae</taxon>
        <taxon>Halobellus</taxon>
    </lineage>
</organism>
<dbReference type="AlphaFoldDB" id="A0ABD5MIM4"/>
<protein>
    <submittedName>
        <fullName evidence="1">Uncharacterized protein</fullName>
    </submittedName>
</protein>
<keyword evidence="2" id="KW-1185">Reference proteome</keyword>
<comment type="caution">
    <text evidence="1">The sequence shown here is derived from an EMBL/GenBank/DDBJ whole genome shotgun (WGS) entry which is preliminary data.</text>
</comment>
<accession>A0ABD5MIM4</accession>